<dbReference type="GO" id="GO:0016491">
    <property type="term" value="F:oxidoreductase activity"/>
    <property type="evidence" value="ECO:0007669"/>
    <property type="project" value="UniProtKB-KW"/>
</dbReference>
<dbReference type="OrthoDB" id="2249614at2"/>
<dbReference type="PRINTS" id="PR00080">
    <property type="entry name" value="SDRFAMILY"/>
</dbReference>
<dbReference type="PANTHER" id="PTHR43976:SF16">
    <property type="entry name" value="SHORT-CHAIN DEHYDROGENASE_REDUCTASE FAMILY PROTEIN"/>
    <property type="match status" value="1"/>
</dbReference>
<evidence type="ECO:0000313" key="5">
    <source>
        <dbReference type="Proteomes" id="UP000051249"/>
    </source>
</evidence>
<reference evidence="4 5" key="1">
    <citation type="journal article" date="2015" name="Genome Announc.">
        <title>Expanding the biotechnology potential of lactobacilli through comparative genomics of 213 strains and associated genera.</title>
        <authorList>
            <person name="Sun Z."/>
            <person name="Harris H.M."/>
            <person name="McCann A."/>
            <person name="Guo C."/>
            <person name="Argimon S."/>
            <person name="Zhang W."/>
            <person name="Yang X."/>
            <person name="Jeffery I.B."/>
            <person name="Cooney J.C."/>
            <person name="Kagawa T.F."/>
            <person name="Liu W."/>
            <person name="Song Y."/>
            <person name="Salvetti E."/>
            <person name="Wrobel A."/>
            <person name="Rasinkangas P."/>
            <person name="Parkhill J."/>
            <person name="Rea M.C."/>
            <person name="O'Sullivan O."/>
            <person name="Ritari J."/>
            <person name="Douillard F.P."/>
            <person name="Paul Ross R."/>
            <person name="Yang R."/>
            <person name="Briner A.E."/>
            <person name="Felis G.E."/>
            <person name="de Vos W.M."/>
            <person name="Barrangou R."/>
            <person name="Klaenhammer T.R."/>
            <person name="Caufield P.W."/>
            <person name="Cui Y."/>
            <person name="Zhang H."/>
            <person name="O'Toole P.W."/>
        </authorList>
    </citation>
    <scope>NUCLEOTIDE SEQUENCE [LARGE SCALE GENOMIC DNA]</scope>
    <source>
        <strain evidence="4 5">DSM 23026</strain>
    </source>
</reference>
<evidence type="ECO:0000256" key="3">
    <source>
        <dbReference type="RuleBase" id="RU000363"/>
    </source>
</evidence>
<dbReference type="Gene3D" id="3.40.50.720">
    <property type="entry name" value="NAD(P)-binding Rossmann-like Domain"/>
    <property type="match status" value="1"/>
</dbReference>
<dbReference type="InterPro" id="IPR036291">
    <property type="entry name" value="NAD(P)-bd_dom_sf"/>
</dbReference>
<proteinExistence type="inferred from homology"/>
<dbReference type="SUPFAM" id="SSF51735">
    <property type="entry name" value="NAD(P)-binding Rossmann-fold domains"/>
    <property type="match status" value="1"/>
</dbReference>
<dbReference type="Proteomes" id="UP000051249">
    <property type="component" value="Unassembled WGS sequence"/>
</dbReference>
<dbReference type="AlphaFoldDB" id="A0A0R2NB35"/>
<dbReference type="PRINTS" id="PR00081">
    <property type="entry name" value="GDHRDH"/>
</dbReference>
<evidence type="ECO:0000256" key="1">
    <source>
        <dbReference type="ARBA" id="ARBA00006484"/>
    </source>
</evidence>
<sequence>MTKVAVITGASSGIGLSTAHILQRKGYQVIGGARHVDNLQNTDTSGVKFLKLVVTNHESVTQFVKQIINDYGNIDLVINSAGYGLFGALEEVDLEDARNQLEVNLFGMADLNKQILAGMRLRHSGRIVNISSLAGKSYSPLGGWYHISKHAVETYSDVLRTEVEDFGIKVVVVEPGITDTNWQSVANNKLLNSTSKASPYRNLAEKVAKVLTNTTATPDEVGEVIFKASTVEKPKARYQVKFPDKMAVKLSGLASDRVQDWYMKRMMR</sequence>
<accession>A0A0R2NB35</accession>
<dbReference type="EMBL" id="JQCQ01000043">
    <property type="protein sequence ID" value="KRO22002.1"/>
    <property type="molecule type" value="Genomic_DNA"/>
</dbReference>
<dbReference type="InterPro" id="IPR051911">
    <property type="entry name" value="SDR_oxidoreductase"/>
</dbReference>
<organism evidence="4 5">
    <name type="scientific">Pediococcus argentinicus</name>
    <dbReference type="NCBI Taxonomy" id="480391"/>
    <lineage>
        <taxon>Bacteria</taxon>
        <taxon>Bacillati</taxon>
        <taxon>Bacillota</taxon>
        <taxon>Bacilli</taxon>
        <taxon>Lactobacillales</taxon>
        <taxon>Lactobacillaceae</taxon>
        <taxon>Pediococcus</taxon>
    </lineage>
</organism>
<dbReference type="PATRIC" id="fig|480391.4.peg.1343"/>
<evidence type="ECO:0000313" key="4">
    <source>
        <dbReference type="EMBL" id="KRO22002.1"/>
    </source>
</evidence>
<dbReference type="CDD" id="cd05374">
    <property type="entry name" value="17beta-HSD-like_SDR_c"/>
    <property type="match status" value="1"/>
</dbReference>
<dbReference type="InterPro" id="IPR002347">
    <property type="entry name" value="SDR_fam"/>
</dbReference>
<keyword evidence="2" id="KW-0560">Oxidoreductase</keyword>
<keyword evidence="5" id="KW-1185">Reference proteome</keyword>
<comment type="caution">
    <text evidence="4">The sequence shown here is derived from an EMBL/GenBank/DDBJ whole genome shotgun (WGS) entry which is preliminary data.</text>
</comment>
<evidence type="ECO:0000256" key="2">
    <source>
        <dbReference type="ARBA" id="ARBA00023002"/>
    </source>
</evidence>
<dbReference type="Pfam" id="PF00106">
    <property type="entry name" value="adh_short"/>
    <property type="match status" value="1"/>
</dbReference>
<dbReference type="NCBIfam" id="NF004826">
    <property type="entry name" value="PRK06182.1"/>
    <property type="match status" value="1"/>
</dbReference>
<comment type="similarity">
    <text evidence="1 3">Belongs to the short-chain dehydrogenases/reductases (SDR) family.</text>
</comment>
<name>A0A0R2NB35_9LACO</name>
<gene>
    <name evidence="4" type="ORF">IV88_GL001321</name>
</gene>
<dbReference type="PANTHER" id="PTHR43976">
    <property type="entry name" value="SHORT CHAIN DEHYDROGENASE"/>
    <property type="match status" value="1"/>
</dbReference>
<dbReference type="RefSeq" id="WP_057800419.1">
    <property type="nucleotide sequence ID" value="NZ_BJZZ01000045.1"/>
</dbReference>
<protein>
    <submittedName>
        <fullName evidence="4">Short-chain dehydrogenase reductase SDR</fullName>
    </submittedName>
</protein>